<feature type="transmembrane region" description="Helical" evidence="1">
    <location>
        <begin position="95"/>
        <end position="118"/>
    </location>
</feature>
<evidence type="ECO:0000256" key="1">
    <source>
        <dbReference type="SAM" id="Phobius"/>
    </source>
</evidence>
<reference evidence="2 3" key="1">
    <citation type="submission" date="2024-07" db="EMBL/GenBank/DDBJ databases">
        <title>The genome sequence of type strain Sediminicola luteus GDMCC 1.2596T.</title>
        <authorList>
            <person name="Liu Y."/>
        </authorList>
    </citation>
    <scope>NUCLEOTIDE SEQUENCE [LARGE SCALE GENOMIC DNA]</scope>
    <source>
        <strain evidence="2 3">GDMCC 1.2596</strain>
    </source>
</reference>
<keyword evidence="3" id="KW-1185">Reference proteome</keyword>
<protein>
    <recommendedName>
        <fullName evidence="4">O-antigen polymerase</fullName>
    </recommendedName>
</protein>
<comment type="caution">
    <text evidence="2">The sequence shown here is derived from an EMBL/GenBank/DDBJ whole genome shotgun (WGS) entry which is preliminary data.</text>
</comment>
<feature type="transmembrane region" description="Helical" evidence="1">
    <location>
        <begin position="318"/>
        <end position="338"/>
    </location>
</feature>
<dbReference type="Proteomes" id="UP001549773">
    <property type="component" value="Unassembled WGS sequence"/>
</dbReference>
<accession>A0ABV2U0J8</accession>
<dbReference type="EMBL" id="JBEWYP010000006">
    <property type="protein sequence ID" value="MET7030074.1"/>
    <property type="molecule type" value="Genomic_DNA"/>
</dbReference>
<evidence type="ECO:0000313" key="2">
    <source>
        <dbReference type="EMBL" id="MET7030074.1"/>
    </source>
</evidence>
<keyword evidence="1" id="KW-1133">Transmembrane helix</keyword>
<name>A0ABV2U0J8_9FLAO</name>
<feature type="transmembrane region" description="Helical" evidence="1">
    <location>
        <begin position="33"/>
        <end position="49"/>
    </location>
</feature>
<proteinExistence type="predicted"/>
<keyword evidence="1" id="KW-0812">Transmembrane</keyword>
<evidence type="ECO:0000313" key="3">
    <source>
        <dbReference type="Proteomes" id="UP001549773"/>
    </source>
</evidence>
<dbReference type="RefSeq" id="WP_354618865.1">
    <property type="nucleotide sequence ID" value="NZ_JBEWYP010000006.1"/>
</dbReference>
<feature type="transmembrane region" description="Helical" evidence="1">
    <location>
        <begin position="130"/>
        <end position="158"/>
    </location>
</feature>
<feature type="transmembrane region" description="Helical" evidence="1">
    <location>
        <begin position="164"/>
        <end position="184"/>
    </location>
</feature>
<evidence type="ECO:0008006" key="4">
    <source>
        <dbReference type="Google" id="ProtNLM"/>
    </source>
</evidence>
<gene>
    <name evidence="2" type="ORF">ABXZ32_11745</name>
</gene>
<organism evidence="2 3">
    <name type="scientific">Sediminicola luteus</name>
    <dbReference type="NCBI Taxonomy" id="319238"/>
    <lineage>
        <taxon>Bacteria</taxon>
        <taxon>Pseudomonadati</taxon>
        <taxon>Bacteroidota</taxon>
        <taxon>Flavobacteriia</taxon>
        <taxon>Flavobacteriales</taxon>
        <taxon>Flavobacteriaceae</taxon>
        <taxon>Sediminicola</taxon>
    </lineage>
</organism>
<feature type="transmembrane region" description="Helical" evidence="1">
    <location>
        <begin position="205"/>
        <end position="227"/>
    </location>
</feature>
<feature type="transmembrane region" description="Helical" evidence="1">
    <location>
        <begin position="375"/>
        <end position="394"/>
    </location>
</feature>
<keyword evidence="1" id="KW-0472">Membrane</keyword>
<sequence>MSKFLKNCILIGIFLVTLYSINSWTDLPVGNTTIWWAVFILILIAFVLAKNKFYDKVNDSNIIFIKLYLFWNIVCIVRGLFVAQDYWEWKFLTQTSIVLLLPLSIFISTNTFVVQTIVGQWIKYVFPAFFIFYFFMHAEAVGHYLIPVSFLLLFFPFLNSKWKILAVSIVMVVLASNLGARSNVIKFMVPIALSLLYYFKSLINIRLISLARIILLGLPIVFLVLALTNTFNVFKMSEYIEGNYKLENKSTPNGGREDLTSDTRTFLYIEVINSALKYDYVWLGRTPARGNESPSFGPQIDKDLKTKKMERHSNEVSILNIFTWTGIVGVLLYFFVFFKASFLAIKKSNSWFMKLLGIYISFRWAYAWVEDFSTFNLSYLFLWITIGMCFSTAFREMTDLELKNWVRGIFDKRYRQAILKLQLAAPHKV</sequence>
<feature type="transmembrane region" description="Helical" evidence="1">
    <location>
        <begin position="61"/>
        <end position="83"/>
    </location>
</feature>